<dbReference type="EMBL" id="JADIMW010000063">
    <property type="protein sequence ID" value="MBO8438381.1"/>
    <property type="molecule type" value="Genomic_DNA"/>
</dbReference>
<evidence type="ECO:0000313" key="1">
    <source>
        <dbReference type="EMBL" id="MBO8438381.1"/>
    </source>
</evidence>
<reference evidence="1" key="2">
    <citation type="journal article" date="2021" name="PeerJ">
        <title>Extensive microbial diversity within the chicken gut microbiome revealed by metagenomics and culture.</title>
        <authorList>
            <person name="Gilroy R."/>
            <person name="Ravi A."/>
            <person name="Getino M."/>
            <person name="Pursley I."/>
            <person name="Horton D.L."/>
            <person name="Alikhan N.F."/>
            <person name="Baker D."/>
            <person name="Gharbi K."/>
            <person name="Hall N."/>
            <person name="Watson M."/>
            <person name="Adriaenssens E.M."/>
            <person name="Foster-Nyarko E."/>
            <person name="Jarju S."/>
            <person name="Secka A."/>
            <person name="Antonio M."/>
            <person name="Oren A."/>
            <person name="Chaudhuri R.R."/>
            <person name="La Ragione R."/>
            <person name="Hildebrand F."/>
            <person name="Pallen M.J."/>
        </authorList>
    </citation>
    <scope>NUCLEOTIDE SEQUENCE</scope>
    <source>
        <strain evidence="1">G3-4614</strain>
    </source>
</reference>
<dbReference type="AlphaFoldDB" id="A0A9D9H6Q2"/>
<dbReference type="Proteomes" id="UP000823636">
    <property type="component" value="Unassembled WGS sequence"/>
</dbReference>
<protein>
    <submittedName>
        <fullName evidence="1">Uncharacterized protein</fullName>
    </submittedName>
</protein>
<proteinExistence type="predicted"/>
<comment type="caution">
    <text evidence="1">The sequence shown here is derived from an EMBL/GenBank/DDBJ whole genome shotgun (WGS) entry which is preliminary data.</text>
</comment>
<accession>A0A9D9H6Q2</accession>
<gene>
    <name evidence="1" type="ORF">IAC54_05720</name>
</gene>
<reference evidence="1" key="1">
    <citation type="submission" date="2020-10" db="EMBL/GenBank/DDBJ databases">
        <authorList>
            <person name="Gilroy R."/>
        </authorList>
    </citation>
    <scope>NUCLEOTIDE SEQUENCE</scope>
    <source>
        <strain evidence="1">G3-4614</strain>
    </source>
</reference>
<organism evidence="1 2">
    <name type="scientific">Candidatus Caccoplasma merdipullorum</name>
    <dbReference type="NCBI Taxonomy" id="2840718"/>
    <lineage>
        <taxon>Bacteria</taxon>
        <taxon>Pseudomonadati</taxon>
        <taxon>Bacteroidota</taxon>
        <taxon>Bacteroidia</taxon>
        <taxon>Bacteroidales</taxon>
        <taxon>Bacteroidaceae</taxon>
        <taxon>Bacteroidaceae incertae sedis</taxon>
        <taxon>Candidatus Caccoplasma</taxon>
    </lineage>
</organism>
<name>A0A9D9H6Q2_9BACT</name>
<sequence>MLRKDYLLAQIEELAKKFSRLIEKKEAGNPDTLPVADECYGMLGISARWIEETETEDIISHIAIWELLELLVKIMLEDSRLNTDRRNMRKAQEILFYVQENDRTYSLERVALEERIEQLLQNL</sequence>
<evidence type="ECO:0000313" key="2">
    <source>
        <dbReference type="Proteomes" id="UP000823636"/>
    </source>
</evidence>